<evidence type="ECO:0000313" key="1">
    <source>
        <dbReference type="EMBL" id="MBC3860714.1"/>
    </source>
</evidence>
<evidence type="ECO:0008006" key="3">
    <source>
        <dbReference type="Google" id="ProtNLM"/>
    </source>
</evidence>
<dbReference type="EMBL" id="JACOFV010000001">
    <property type="protein sequence ID" value="MBC3860714.1"/>
    <property type="molecule type" value="Genomic_DNA"/>
</dbReference>
<sequence length="132" mass="14364">MSCVFRISGELLDIDALLAQCAIPVCRMWRKGEPRILKGKFHSDSGANFIASDADFVEFDNQLVDATAFLKGHASEIAKIIAFPGLQNAILDFAVATKDGYTTQSSYLPPKFVQLVARLEIGVGISHYPSAD</sequence>
<dbReference type="RefSeq" id="WP_186910645.1">
    <property type="nucleotide sequence ID" value="NZ_JACOFV010000001.1"/>
</dbReference>
<dbReference type="AlphaFoldDB" id="A0A923KN11"/>
<organism evidence="1 2">
    <name type="scientific">Undibacterium jejuense</name>
    <dbReference type="NCBI Taxonomy" id="1344949"/>
    <lineage>
        <taxon>Bacteria</taxon>
        <taxon>Pseudomonadati</taxon>
        <taxon>Pseudomonadota</taxon>
        <taxon>Betaproteobacteria</taxon>
        <taxon>Burkholderiales</taxon>
        <taxon>Oxalobacteraceae</taxon>
        <taxon>Undibacterium</taxon>
    </lineage>
</organism>
<comment type="caution">
    <text evidence="1">The sequence shown here is derived from an EMBL/GenBank/DDBJ whole genome shotgun (WGS) entry which is preliminary data.</text>
</comment>
<protein>
    <recommendedName>
        <fullName evidence="3">DUF4279 domain-containing protein</fullName>
    </recommendedName>
</protein>
<evidence type="ECO:0000313" key="2">
    <source>
        <dbReference type="Proteomes" id="UP000634011"/>
    </source>
</evidence>
<reference evidence="1" key="1">
    <citation type="submission" date="2020-08" db="EMBL/GenBank/DDBJ databases">
        <title>Novel species isolated from subtropical streams in China.</title>
        <authorList>
            <person name="Lu H."/>
        </authorList>
    </citation>
    <scope>NUCLEOTIDE SEQUENCE</scope>
    <source>
        <strain evidence="1">KACC 12607</strain>
    </source>
</reference>
<dbReference type="Proteomes" id="UP000634011">
    <property type="component" value="Unassembled WGS sequence"/>
</dbReference>
<proteinExistence type="predicted"/>
<name>A0A923KN11_9BURK</name>
<keyword evidence="2" id="KW-1185">Reference proteome</keyword>
<gene>
    <name evidence="1" type="ORF">H8K32_01280</name>
</gene>
<accession>A0A923KN11</accession>